<dbReference type="SUPFAM" id="SSF46894">
    <property type="entry name" value="C-terminal effector domain of the bipartite response regulators"/>
    <property type="match status" value="1"/>
</dbReference>
<dbReference type="Pfam" id="PF00004">
    <property type="entry name" value="AAA"/>
    <property type="match status" value="1"/>
</dbReference>
<dbReference type="PANTHER" id="PTHR47691">
    <property type="entry name" value="REGULATOR-RELATED"/>
    <property type="match status" value="1"/>
</dbReference>
<evidence type="ECO:0000313" key="3">
    <source>
        <dbReference type="Proteomes" id="UP000063699"/>
    </source>
</evidence>
<dbReference type="InterPro" id="IPR005158">
    <property type="entry name" value="BTAD"/>
</dbReference>
<evidence type="ECO:0000259" key="1">
    <source>
        <dbReference type="SMART" id="SM01043"/>
    </source>
</evidence>
<dbReference type="InterPro" id="IPR036388">
    <property type="entry name" value="WH-like_DNA-bd_sf"/>
</dbReference>
<dbReference type="PANTHER" id="PTHR47691:SF3">
    <property type="entry name" value="HTH-TYPE TRANSCRIPTIONAL REGULATOR RV0890C-RELATED"/>
    <property type="match status" value="1"/>
</dbReference>
<dbReference type="Proteomes" id="UP000063699">
    <property type="component" value="Chromosome"/>
</dbReference>
<dbReference type="KEGG" id="kphy:AOZ06_10500"/>
<dbReference type="GO" id="GO:0005524">
    <property type="term" value="F:ATP binding"/>
    <property type="evidence" value="ECO:0007669"/>
    <property type="project" value="InterPro"/>
</dbReference>
<dbReference type="Gene3D" id="1.25.40.10">
    <property type="entry name" value="Tetratricopeptide repeat domain"/>
    <property type="match status" value="2"/>
</dbReference>
<dbReference type="STRING" id="860235.AOZ06_10500"/>
<dbReference type="GO" id="GO:0006355">
    <property type="term" value="P:regulation of DNA-templated transcription"/>
    <property type="evidence" value="ECO:0007669"/>
    <property type="project" value="InterPro"/>
</dbReference>
<dbReference type="RefSeq" id="WP_054289262.1">
    <property type="nucleotide sequence ID" value="NZ_CP012752.1"/>
</dbReference>
<dbReference type="AlphaFoldDB" id="A0A0N9HUU6"/>
<dbReference type="InterPro" id="IPR027417">
    <property type="entry name" value="P-loop_NTPase"/>
</dbReference>
<proteinExistence type="predicted"/>
<evidence type="ECO:0000313" key="2">
    <source>
        <dbReference type="EMBL" id="ALG07294.1"/>
    </source>
</evidence>
<dbReference type="SUPFAM" id="SSF52540">
    <property type="entry name" value="P-loop containing nucleoside triphosphate hydrolases"/>
    <property type="match status" value="1"/>
</dbReference>
<gene>
    <name evidence="2" type="ORF">AOZ06_10500</name>
</gene>
<dbReference type="InterPro" id="IPR016032">
    <property type="entry name" value="Sig_transdc_resp-reg_C-effctor"/>
</dbReference>
<feature type="domain" description="Bacterial transcriptional activator" evidence="1">
    <location>
        <begin position="92"/>
        <end position="234"/>
    </location>
</feature>
<dbReference type="InterPro" id="IPR011990">
    <property type="entry name" value="TPR-like_helical_dom_sf"/>
</dbReference>
<sequence>MPIELTLLPAVAFRGRQVTAPRLRALLALLAGDLRRGVSAGALVDGIWPEDQPENPVKAVHILVSRLRGQLGSAFVASTPAGYRIDLGADVVDTEVIRAAATNAARALTDADYATALAEAESGLGLWDGEGADGADPLSLLRLACLPAHRSLVRTRAVALARSGRHAEAAGPLERLLGEHPRDEELLAEVLRGQAALSGPARALTTYERYRRELRDELGADPGAALRSVHQRLLQGEAIRRNVVHEPNVLLGRDKDIAAVTDLVRRARITSVVGPGGMGKTRLAHAVARSVESNVYFVSLAGVVADEDVRKEVDAVLGDQRASALLVLDNCEHVIDAAAALARALVSADKDIRILTTSRAPLGLSSEAVYQLGELPLPTAVELFGQRATAARPGVELPADAVEDLCGHLDGLPLAIELAAAKTRVMSVREIADRLDDRFTLLRSTSRDMPSRHRTLHAVVDWSWHLLDDDGRRAMRVLSVFPGGFTYAAAERVGADPYLEHLVDQSLLKVLDSPGGVRFHMLETVREFAAAQRDDDREVDLFSTWAREFGLAHHDELFGTDPVGPAFRVDAEQDNLIRALRYGIERGHGRTVAATAAALTGLWLLKSNYSRIFAHADEIARVLTRYRPEPEYLEAARMAVTMCAATTLMIQGPRAVRSLVALKRLPPAPPDTLPRALSAVLTTPDSPEPLVRAGADFVGSYVKESDLQPHAALELARRAQALAAGAVPWARLATHIRVGELCLQVGETAEARRHFLAAFDIFDNDVADVRLSLILCDLHAGNIDGARQWLGSMFATADCAADDHDVDHGGTESSFVIGVRAEILLARGEVGTGLSLWRRALARIDPRSGTEYRVVSSGIDPLLSQIQAAVVIAHAQHGRLDQVAELAARLPERAAWLLRHPTVKPSPFLREFSVYGALLLAVAMTEIDRAPATAARMIAMAERLRFVREFQPTMSPAQARAAAERADKVAYTEAVAEYATLSREALRVAAVQLLDGQVTSPAHLD</sequence>
<dbReference type="GO" id="GO:0016887">
    <property type="term" value="F:ATP hydrolysis activity"/>
    <property type="evidence" value="ECO:0007669"/>
    <property type="project" value="InterPro"/>
</dbReference>
<name>A0A0N9HUU6_9PSEU</name>
<organism evidence="2 3">
    <name type="scientific">Kibdelosporangium phytohabitans</name>
    <dbReference type="NCBI Taxonomy" id="860235"/>
    <lineage>
        <taxon>Bacteria</taxon>
        <taxon>Bacillati</taxon>
        <taxon>Actinomycetota</taxon>
        <taxon>Actinomycetes</taxon>
        <taxon>Pseudonocardiales</taxon>
        <taxon>Pseudonocardiaceae</taxon>
        <taxon>Kibdelosporangium</taxon>
    </lineage>
</organism>
<dbReference type="SUPFAM" id="SSF48452">
    <property type="entry name" value="TPR-like"/>
    <property type="match status" value="1"/>
</dbReference>
<protein>
    <recommendedName>
        <fullName evidence="1">Bacterial transcriptional activator domain-containing protein</fullName>
    </recommendedName>
</protein>
<dbReference type="CDD" id="cd15831">
    <property type="entry name" value="BTAD"/>
    <property type="match status" value="1"/>
</dbReference>
<dbReference type="Gene3D" id="1.10.10.10">
    <property type="entry name" value="Winged helix-like DNA-binding domain superfamily/Winged helix DNA-binding domain"/>
    <property type="match status" value="1"/>
</dbReference>
<dbReference type="InterPro" id="IPR003959">
    <property type="entry name" value="ATPase_AAA_core"/>
</dbReference>
<reference evidence="2 3" key="1">
    <citation type="submission" date="2015-07" db="EMBL/GenBank/DDBJ databases">
        <title>Genome sequencing of Kibdelosporangium phytohabitans.</title>
        <authorList>
            <person name="Qin S."/>
            <person name="Xing K."/>
        </authorList>
    </citation>
    <scope>NUCLEOTIDE SEQUENCE [LARGE SCALE GENOMIC DNA]</scope>
    <source>
        <strain evidence="2 3">KLBMP1111</strain>
    </source>
</reference>
<dbReference type="OrthoDB" id="9812579at2"/>
<dbReference type="Pfam" id="PF03704">
    <property type="entry name" value="BTAD"/>
    <property type="match status" value="1"/>
</dbReference>
<dbReference type="Gene3D" id="3.40.50.300">
    <property type="entry name" value="P-loop containing nucleotide triphosphate hydrolases"/>
    <property type="match status" value="1"/>
</dbReference>
<keyword evidence="3" id="KW-1185">Reference proteome</keyword>
<accession>A0A0N9HUU6</accession>
<dbReference type="GO" id="GO:0003677">
    <property type="term" value="F:DNA binding"/>
    <property type="evidence" value="ECO:0007669"/>
    <property type="project" value="InterPro"/>
</dbReference>
<dbReference type="SMART" id="SM01043">
    <property type="entry name" value="BTAD"/>
    <property type="match status" value="1"/>
</dbReference>
<dbReference type="EMBL" id="CP012752">
    <property type="protein sequence ID" value="ALG07294.1"/>
    <property type="molecule type" value="Genomic_DNA"/>
</dbReference>